<evidence type="ECO:0000313" key="4">
    <source>
        <dbReference type="Proteomes" id="UP000682982"/>
    </source>
</evidence>
<evidence type="ECO:0000256" key="2">
    <source>
        <dbReference type="SAM" id="Phobius"/>
    </source>
</evidence>
<dbReference type="Proteomes" id="UP000682982">
    <property type="component" value="Unassembled WGS sequence"/>
</dbReference>
<name>A0ABS5GZZ7_9BURK</name>
<feature type="transmembrane region" description="Helical" evidence="2">
    <location>
        <begin position="30"/>
        <end position="49"/>
    </location>
</feature>
<feature type="region of interest" description="Disordered" evidence="1">
    <location>
        <begin position="64"/>
        <end position="91"/>
    </location>
</feature>
<keyword evidence="2" id="KW-0812">Transmembrane</keyword>
<dbReference type="InterPro" id="IPR054636">
    <property type="entry name" value="CydP"/>
</dbReference>
<dbReference type="RefSeq" id="WP_212678133.1">
    <property type="nucleotide sequence ID" value="NZ_JAGSPK010000002.1"/>
</dbReference>
<comment type="caution">
    <text evidence="3">The sequence shown here is derived from an EMBL/GenBank/DDBJ whole genome shotgun (WGS) entry which is preliminary data.</text>
</comment>
<sequence>MSVQNVAGVSATDIPEAPHRSPQFKLKREIILVLLLKLVLLFSIKAAFFPQRLPADAAAHGMEERMLPATKDQQSSTGDLSGNETDAKEKQ</sequence>
<dbReference type="EMBL" id="JAGSPK010000002">
    <property type="protein sequence ID" value="MBR7792030.1"/>
    <property type="molecule type" value="Genomic_DNA"/>
</dbReference>
<feature type="compositionally biased region" description="Polar residues" evidence="1">
    <location>
        <begin position="71"/>
        <end position="84"/>
    </location>
</feature>
<gene>
    <name evidence="3" type="ORF">KDM87_05420</name>
</gene>
<evidence type="ECO:0000256" key="1">
    <source>
        <dbReference type="SAM" id="MobiDB-lite"/>
    </source>
</evidence>
<dbReference type="NCBIfam" id="NF045611">
    <property type="entry name" value="small_CydP"/>
    <property type="match status" value="1"/>
</dbReference>
<organism evidence="3 4">
    <name type="scientific">Undibacterium rivi</name>
    <dbReference type="NCBI Taxonomy" id="2828729"/>
    <lineage>
        <taxon>Bacteria</taxon>
        <taxon>Pseudomonadati</taxon>
        <taxon>Pseudomonadota</taxon>
        <taxon>Betaproteobacteria</taxon>
        <taxon>Burkholderiales</taxon>
        <taxon>Oxalobacteraceae</taxon>
        <taxon>Undibacterium</taxon>
    </lineage>
</organism>
<evidence type="ECO:0000313" key="3">
    <source>
        <dbReference type="EMBL" id="MBR7792030.1"/>
    </source>
</evidence>
<proteinExistence type="predicted"/>
<keyword evidence="4" id="KW-1185">Reference proteome</keyword>
<protein>
    <submittedName>
        <fullName evidence="3">Uncharacterized protein</fullName>
    </submittedName>
</protein>
<accession>A0ABS5GZZ7</accession>
<keyword evidence="2" id="KW-1133">Transmembrane helix</keyword>
<keyword evidence="2" id="KW-0472">Membrane</keyword>
<reference evidence="3 4" key="1">
    <citation type="submission" date="2021-04" db="EMBL/GenBank/DDBJ databases">
        <title>novel species isolated from subtropical streams in China.</title>
        <authorList>
            <person name="Lu H."/>
        </authorList>
    </citation>
    <scope>NUCLEOTIDE SEQUENCE [LARGE SCALE GENOMIC DNA]</scope>
    <source>
        <strain evidence="3 4">FT147W</strain>
    </source>
</reference>